<dbReference type="InterPro" id="IPR051237">
    <property type="entry name" value="Ferric-chelate_Red/DefProt"/>
</dbReference>
<evidence type="ECO:0000256" key="2">
    <source>
        <dbReference type="SAM" id="SignalP"/>
    </source>
</evidence>
<dbReference type="InterPro" id="IPR002861">
    <property type="entry name" value="Reeler_dom"/>
</dbReference>
<feature type="chain" id="PRO_5032388345" description="Reelin domain-containing protein" evidence="2">
    <location>
        <begin position="18"/>
        <end position="256"/>
    </location>
</feature>
<keyword evidence="1" id="KW-0472">Membrane</keyword>
<name>A0A8B6EDQ4_MYTGA</name>
<dbReference type="Proteomes" id="UP000596742">
    <property type="component" value="Unassembled WGS sequence"/>
</dbReference>
<dbReference type="PROSITE" id="PS51019">
    <property type="entry name" value="REELIN"/>
    <property type="match status" value="1"/>
</dbReference>
<proteinExistence type="predicted"/>
<keyword evidence="1" id="KW-0812">Transmembrane</keyword>
<dbReference type="OrthoDB" id="2419613at2759"/>
<reference evidence="4" key="1">
    <citation type="submission" date="2018-11" db="EMBL/GenBank/DDBJ databases">
        <authorList>
            <person name="Alioto T."/>
            <person name="Alioto T."/>
        </authorList>
    </citation>
    <scope>NUCLEOTIDE SEQUENCE</scope>
</reference>
<evidence type="ECO:0000313" key="4">
    <source>
        <dbReference type="EMBL" id="VDI33353.1"/>
    </source>
</evidence>
<accession>A0A8B6EDQ4</accession>
<dbReference type="Pfam" id="PF02014">
    <property type="entry name" value="Reeler"/>
    <property type="match status" value="1"/>
</dbReference>
<feature type="transmembrane region" description="Helical" evidence="1">
    <location>
        <begin position="237"/>
        <end position="255"/>
    </location>
</feature>
<dbReference type="GO" id="GO:0016020">
    <property type="term" value="C:membrane"/>
    <property type="evidence" value="ECO:0007669"/>
    <property type="project" value="TreeGrafter"/>
</dbReference>
<keyword evidence="2" id="KW-0732">Signal</keyword>
<comment type="caution">
    <text evidence="4">The sequence shown here is derived from an EMBL/GenBank/DDBJ whole genome shotgun (WGS) entry which is preliminary data.</text>
</comment>
<dbReference type="AlphaFoldDB" id="A0A8B6EDQ4"/>
<feature type="signal peptide" evidence="2">
    <location>
        <begin position="1"/>
        <end position="17"/>
    </location>
</feature>
<protein>
    <recommendedName>
        <fullName evidence="3">Reelin domain-containing protein</fullName>
    </recommendedName>
</protein>
<keyword evidence="1" id="KW-1133">Transmembrane helix</keyword>
<dbReference type="PANTHER" id="PTHR45828:SF33">
    <property type="entry name" value="DOMON DOMAIN-CONTAINING PROTEIN"/>
    <property type="match status" value="1"/>
</dbReference>
<evidence type="ECO:0000313" key="5">
    <source>
        <dbReference type="Proteomes" id="UP000596742"/>
    </source>
</evidence>
<sequence length="256" mass="28445">MTVILFIVFLFVTSVSSHGLYVPGQSCVDMNPAGHLDSEGNKAFSQTVSSPYKISINSTTYTANSVIEGIAHTSTVRNKAYSKTVSSPYKISINSTTYTANSVIEVFVYANGDHGYDFYEGMLLQVRRADCDHTSKDVSVGTFMLNTGEDFLTTMSCTNLDDTVGHMAHAHIYNRTFYWKAPPMTEGPLFIRATIARRQRTFWMNVVSEFIMDPGSSITPETCTEPPTTCSAKIHKMSMLLVLAMTVFIFLTFHLD</sequence>
<dbReference type="PANTHER" id="PTHR45828">
    <property type="entry name" value="CYTOCHROME B561/FERRIC REDUCTASE TRANSMEMBRANE"/>
    <property type="match status" value="1"/>
</dbReference>
<gene>
    <name evidence="4" type="ORF">MGAL_10B062128</name>
</gene>
<evidence type="ECO:0000256" key="1">
    <source>
        <dbReference type="SAM" id="Phobius"/>
    </source>
</evidence>
<organism evidence="4 5">
    <name type="scientific">Mytilus galloprovincialis</name>
    <name type="common">Mediterranean mussel</name>
    <dbReference type="NCBI Taxonomy" id="29158"/>
    <lineage>
        <taxon>Eukaryota</taxon>
        <taxon>Metazoa</taxon>
        <taxon>Spiralia</taxon>
        <taxon>Lophotrochozoa</taxon>
        <taxon>Mollusca</taxon>
        <taxon>Bivalvia</taxon>
        <taxon>Autobranchia</taxon>
        <taxon>Pteriomorphia</taxon>
        <taxon>Mytilida</taxon>
        <taxon>Mytiloidea</taxon>
        <taxon>Mytilidae</taxon>
        <taxon>Mytilinae</taxon>
        <taxon>Mytilus</taxon>
    </lineage>
</organism>
<dbReference type="EMBL" id="UYJE01005026">
    <property type="protein sequence ID" value="VDI33353.1"/>
    <property type="molecule type" value="Genomic_DNA"/>
</dbReference>
<evidence type="ECO:0000259" key="3">
    <source>
        <dbReference type="PROSITE" id="PS51019"/>
    </source>
</evidence>
<dbReference type="CDD" id="cd08544">
    <property type="entry name" value="Reeler"/>
    <property type="match status" value="1"/>
</dbReference>
<feature type="domain" description="Reelin" evidence="3">
    <location>
        <begin position="52"/>
        <end position="236"/>
    </location>
</feature>
<keyword evidence="5" id="KW-1185">Reference proteome</keyword>
<dbReference type="InterPro" id="IPR042307">
    <property type="entry name" value="Reeler_sf"/>
</dbReference>
<dbReference type="Gene3D" id="2.60.40.4060">
    <property type="entry name" value="Reeler domain"/>
    <property type="match status" value="1"/>
</dbReference>